<evidence type="ECO:0000313" key="3">
    <source>
        <dbReference type="EMBL" id="TDR13072.1"/>
    </source>
</evidence>
<keyword evidence="3" id="KW-0808">Transferase</keyword>
<dbReference type="GO" id="GO:0016757">
    <property type="term" value="F:glycosyltransferase activity"/>
    <property type="evidence" value="ECO:0007669"/>
    <property type="project" value="InterPro"/>
</dbReference>
<dbReference type="Gene3D" id="3.40.50.2000">
    <property type="entry name" value="Glycogen Phosphorylase B"/>
    <property type="match status" value="2"/>
</dbReference>
<dbReference type="AlphaFoldDB" id="A0A4R6X2G3"/>
<dbReference type="Pfam" id="PF00534">
    <property type="entry name" value="Glycos_transf_1"/>
    <property type="match status" value="1"/>
</dbReference>
<organism evidence="3 4">
    <name type="scientific">Marinomonas communis</name>
    <dbReference type="NCBI Taxonomy" id="28254"/>
    <lineage>
        <taxon>Bacteria</taxon>
        <taxon>Pseudomonadati</taxon>
        <taxon>Pseudomonadota</taxon>
        <taxon>Gammaproteobacteria</taxon>
        <taxon>Oceanospirillales</taxon>
        <taxon>Oceanospirillaceae</taxon>
        <taxon>Marinomonas</taxon>
    </lineage>
</organism>
<keyword evidence="4" id="KW-1185">Reference proteome</keyword>
<dbReference type="Proteomes" id="UP000295729">
    <property type="component" value="Unassembled WGS sequence"/>
</dbReference>
<evidence type="ECO:0000259" key="1">
    <source>
        <dbReference type="Pfam" id="PF00534"/>
    </source>
</evidence>
<proteinExistence type="predicted"/>
<dbReference type="GO" id="GO:1901135">
    <property type="term" value="P:carbohydrate derivative metabolic process"/>
    <property type="evidence" value="ECO:0007669"/>
    <property type="project" value="UniProtKB-ARBA"/>
</dbReference>
<dbReference type="InterPro" id="IPR001296">
    <property type="entry name" value="Glyco_trans_1"/>
</dbReference>
<dbReference type="RefSeq" id="WP_133562112.1">
    <property type="nucleotide sequence ID" value="NZ_SNZA01000003.1"/>
</dbReference>
<dbReference type="PANTHER" id="PTHR12526:SF630">
    <property type="entry name" value="GLYCOSYLTRANSFERASE"/>
    <property type="match status" value="1"/>
</dbReference>
<gene>
    <name evidence="3" type="ORF">C8D85_1945</name>
</gene>
<dbReference type="OrthoDB" id="9804196at2"/>
<feature type="domain" description="Glycosyltransferase subfamily 4-like N-terminal" evidence="2">
    <location>
        <begin position="12"/>
        <end position="151"/>
    </location>
</feature>
<dbReference type="SUPFAM" id="SSF53756">
    <property type="entry name" value="UDP-Glycosyltransferase/glycogen phosphorylase"/>
    <property type="match status" value="1"/>
</dbReference>
<evidence type="ECO:0000259" key="2">
    <source>
        <dbReference type="Pfam" id="PF13439"/>
    </source>
</evidence>
<accession>A0A4R6X2G3</accession>
<evidence type="ECO:0000313" key="4">
    <source>
        <dbReference type="Proteomes" id="UP000295729"/>
    </source>
</evidence>
<feature type="domain" description="Glycosyl transferase family 1" evidence="1">
    <location>
        <begin position="180"/>
        <end position="331"/>
    </location>
</feature>
<comment type="caution">
    <text evidence="3">The sequence shown here is derived from an EMBL/GenBank/DDBJ whole genome shotgun (WGS) entry which is preliminary data.</text>
</comment>
<sequence length="359" mass="41242">MKVMHIINDLKIGGLQKFVCELARESSAKHDVVLLVLNNSEKVNKYKVDNKVTVVLGSEKKYISKMLKIRKAIKKHNPNVIHTHGLTLFLSVISHFNFFQSSIKWVHTVHNVAEKEAGKLRRYIHWFSFKFLRVMPVTISNEVDESFRKYYKGIEPFKINNGSIEVSKTSRFNEIERYLKNIKRNIETKVIINVGRIDAQKNQKLLIEAFNELKGSYNIILLVAGSGVEKENLFYQEIVDKCDLENVYFLSEVDNVSDFLFCSDIFCLSSKFEGLPIALLEAMSVGLTCVCTRAGGTSMVINERVGYLSKDFKVSSLSNSLAEAIRNPVEKEVVKSEFIKNYTMEVCFNKYDELYEKLK</sequence>
<dbReference type="Pfam" id="PF13439">
    <property type="entry name" value="Glyco_transf_4"/>
    <property type="match status" value="1"/>
</dbReference>
<dbReference type="EMBL" id="SNZA01000003">
    <property type="protein sequence ID" value="TDR13072.1"/>
    <property type="molecule type" value="Genomic_DNA"/>
</dbReference>
<protein>
    <submittedName>
        <fullName evidence="3">Glycosyltransferase involved in cell wall biosynthesis</fullName>
    </submittedName>
</protein>
<reference evidence="3 4" key="1">
    <citation type="submission" date="2019-03" db="EMBL/GenBank/DDBJ databases">
        <title>Genomic Encyclopedia of Type Strains, Phase IV (KMG-IV): sequencing the most valuable type-strain genomes for metagenomic binning, comparative biology and taxonomic classification.</title>
        <authorList>
            <person name="Goeker M."/>
        </authorList>
    </citation>
    <scope>NUCLEOTIDE SEQUENCE [LARGE SCALE GENOMIC DNA]</scope>
    <source>
        <strain evidence="3 4">DSM 5604</strain>
    </source>
</reference>
<dbReference type="InterPro" id="IPR028098">
    <property type="entry name" value="Glyco_trans_4-like_N"/>
</dbReference>
<dbReference type="PANTHER" id="PTHR12526">
    <property type="entry name" value="GLYCOSYLTRANSFERASE"/>
    <property type="match status" value="1"/>
</dbReference>
<name>A0A4R6X2G3_9GAMM</name>